<dbReference type="GO" id="GO:0003723">
    <property type="term" value="F:RNA binding"/>
    <property type="evidence" value="ECO:0007669"/>
    <property type="project" value="InterPro"/>
</dbReference>
<dbReference type="Pfam" id="PF00680">
    <property type="entry name" value="RdRP_1"/>
    <property type="match status" value="1"/>
</dbReference>
<feature type="non-terminal residue" evidence="2">
    <location>
        <position position="1"/>
    </location>
</feature>
<dbReference type="Gene3D" id="3.30.70.270">
    <property type="match status" value="1"/>
</dbReference>
<protein>
    <submittedName>
        <fullName evidence="2">RNA-dependent RNA polymerase</fullName>
    </submittedName>
</protein>
<feature type="domain" description="RNA-directed RNA polymerase C-terminal" evidence="1">
    <location>
        <begin position="39"/>
        <end position="140"/>
    </location>
</feature>
<evidence type="ECO:0000313" key="2">
    <source>
        <dbReference type="EMBL" id="ABV29326.1"/>
    </source>
</evidence>
<dbReference type="InterPro" id="IPR001205">
    <property type="entry name" value="RNA-dir_pol_C"/>
</dbReference>
<accession>B3F3A7</accession>
<proteinExistence type="predicted"/>
<keyword evidence="2" id="KW-0548">Nucleotidyltransferase</keyword>
<dbReference type="GO" id="GO:0003968">
    <property type="term" value="F:RNA-directed RNA polymerase activity"/>
    <property type="evidence" value="ECO:0007669"/>
    <property type="project" value="UniProtKB-KW"/>
</dbReference>
<dbReference type="GO" id="GO:0006351">
    <property type="term" value="P:DNA-templated transcription"/>
    <property type="evidence" value="ECO:0007669"/>
    <property type="project" value="InterPro"/>
</dbReference>
<reference evidence="2" key="1">
    <citation type="submission" date="2007-05" db="EMBL/GenBank/DDBJ databases">
        <title>New Genera of RNA Viruses in Subtropical Seawater Inferred from Polymerase Gene Sequences.</title>
        <authorList>
            <person name="Culley A.I."/>
            <person name="Steward G.F."/>
        </authorList>
    </citation>
    <scope>NUCLEOTIDE SEQUENCE</scope>
    <source>
        <strain evidence="2">KB23</strain>
    </source>
</reference>
<feature type="non-terminal residue" evidence="2">
    <location>
        <position position="150"/>
    </location>
</feature>
<name>B3F3A7_9VIRU</name>
<dbReference type="EMBL" id="EF591814">
    <property type="protein sequence ID" value="ABV29326.1"/>
    <property type="molecule type" value="Genomic_RNA"/>
</dbReference>
<dbReference type="InterPro" id="IPR043502">
    <property type="entry name" value="DNA/RNA_pol_sf"/>
</dbReference>
<keyword evidence="2" id="KW-0696">RNA-directed RNA polymerase</keyword>
<evidence type="ECO:0000259" key="1">
    <source>
        <dbReference type="Pfam" id="PF00680"/>
    </source>
</evidence>
<keyword evidence="2" id="KW-0808">Transferase</keyword>
<dbReference type="InterPro" id="IPR043128">
    <property type="entry name" value="Rev_trsase/Diguanyl_cyclase"/>
</dbReference>
<dbReference type="SUPFAM" id="SSF56672">
    <property type="entry name" value="DNA/RNA polymerases"/>
    <property type="match status" value="1"/>
</dbReference>
<sequence length="150" mass="16660">LCISMEVMEQACLFYINVAKLAGYGEEDICVIKGLFADIVRPTVILKDEVWQFSGSNPSGHPLTTFVNSIANSLYYRSAFYALNPKLAGKPFRKYVNLMTFGDDSIAGVAPGVDFPHSKIQSYFAAHQIKYTLATKQEGTVEYQDLSEVD</sequence>
<organism evidence="2">
    <name type="scientific">uncultured marine RNA virus</name>
    <dbReference type="NCBI Taxonomy" id="375198"/>
    <lineage>
        <taxon>Viruses</taxon>
        <taxon>environmental samples</taxon>
    </lineage>
</organism>